<proteinExistence type="predicted"/>
<evidence type="ECO:0008006" key="4">
    <source>
        <dbReference type="Google" id="ProtNLM"/>
    </source>
</evidence>
<dbReference type="Proteomes" id="UP001222325">
    <property type="component" value="Unassembled WGS sequence"/>
</dbReference>
<dbReference type="EMBL" id="JARJCN010000165">
    <property type="protein sequence ID" value="KAJ7066787.1"/>
    <property type="molecule type" value="Genomic_DNA"/>
</dbReference>
<organism evidence="2 3">
    <name type="scientific">Mycena belliarum</name>
    <dbReference type="NCBI Taxonomy" id="1033014"/>
    <lineage>
        <taxon>Eukaryota</taxon>
        <taxon>Fungi</taxon>
        <taxon>Dikarya</taxon>
        <taxon>Basidiomycota</taxon>
        <taxon>Agaricomycotina</taxon>
        <taxon>Agaricomycetes</taxon>
        <taxon>Agaricomycetidae</taxon>
        <taxon>Agaricales</taxon>
        <taxon>Marasmiineae</taxon>
        <taxon>Mycenaceae</taxon>
        <taxon>Mycena</taxon>
    </lineage>
</organism>
<protein>
    <recommendedName>
        <fullName evidence="4">CxC1-like cysteine cluster associated with KDZ transposases domain-containing protein</fullName>
    </recommendedName>
</protein>
<evidence type="ECO:0000256" key="1">
    <source>
        <dbReference type="SAM" id="MobiDB-lite"/>
    </source>
</evidence>
<feature type="region of interest" description="Disordered" evidence="1">
    <location>
        <begin position="135"/>
        <end position="158"/>
    </location>
</feature>
<dbReference type="InterPro" id="IPR040521">
    <property type="entry name" value="KDZ"/>
</dbReference>
<name>A0AAD6TPA7_9AGAR</name>
<dbReference type="AlphaFoldDB" id="A0AAD6TPA7"/>
<evidence type="ECO:0000313" key="3">
    <source>
        <dbReference type="Proteomes" id="UP001222325"/>
    </source>
</evidence>
<comment type="caution">
    <text evidence="2">The sequence shown here is derived from an EMBL/GenBank/DDBJ whole genome shotgun (WGS) entry which is preliminary data.</text>
</comment>
<feature type="non-terminal residue" evidence="2">
    <location>
        <position position="270"/>
    </location>
</feature>
<dbReference type="Pfam" id="PF18758">
    <property type="entry name" value="KDZ"/>
    <property type="match status" value="1"/>
</dbReference>
<accession>A0AAD6TPA7</accession>
<sequence length="270" mass="30471">MLAGEDNVSSNYVKLGYFPCSASGATVVLTTRVLEVYRVARLRCPRLAIQPFVKALCDIHGVPFRPYLSTQFSIAFDVYIATLAIVDARIKTTLRRDTPDWRLKNACPACMYKLEEEPPLLLPFLSTKDGNNSLKRWDRREREGDGTAGASKERADGRKVPGDYYLSREEVDSWGQDELEELMKGFTPDPAWHEEEDGCSDRWDNMKEHVTSKAWGMYEETGVFLSLCRHGFVLLIADMVRSGELAKYGFAVTNHLIKVLGEIAEGYDIG</sequence>
<keyword evidence="3" id="KW-1185">Reference proteome</keyword>
<gene>
    <name evidence="2" type="ORF">B0H15DRAFT_794385</name>
</gene>
<reference evidence="2" key="1">
    <citation type="submission" date="2023-03" db="EMBL/GenBank/DDBJ databases">
        <title>Massive genome expansion in bonnet fungi (Mycena s.s.) driven by repeated elements and novel gene families across ecological guilds.</title>
        <authorList>
            <consortium name="Lawrence Berkeley National Laboratory"/>
            <person name="Harder C.B."/>
            <person name="Miyauchi S."/>
            <person name="Viragh M."/>
            <person name="Kuo A."/>
            <person name="Thoen E."/>
            <person name="Andreopoulos B."/>
            <person name="Lu D."/>
            <person name="Skrede I."/>
            <person name="Drula E."/>
            <person name="Henrissat B."/>
            <person name="Morin E."/>
            <person name="Kohler A."/>
            <person name="Barry K."/>
            <person name="LaButti K."/>
            <person name="Morin E."/>
            <person name="Salamov A."/>
            <person name="Lipzen A."/>
            <person name="Mereny Z."/>
            <person name="Hegedus B."/>
            <person name="Baldrian P."/>
            <person name="Stursova M."/>
            <person name="Weitz H."/>
            <person name="Taylor A."/>
            <person name="Grigoriev I.V."/>
            <person name="Nagy L.G."/>
            <person name="Martin F."/>
            <person name="Kauserud H."/>
        </authorList>
    </citation>
    <scope>NUCLEOTIDE SEQUENCE</scope>
    <source>
        <strain evidence="2">CBHHK173m</strain>
    </source>
</reference>
<evidence type="ECO:0000313" key="2">
    <source>
        <dbReference type="EMBL" id="KAJ7066787.1"/>
    </source>
</evidence>